<evidence type="ECO:0000256" key="2">
    <source>
        <dbReference type="ARBA" id="ARBA00023235"/>
    </source>
</evidence>
<dbReference type="Pfam" id="PF00300">
    <property type="entry name" value="His_Phos_1"/>
    <property type="match status" value="1"/>
</dbReference>
<comment type="caution">
    <text evidence="5">The sequence shown here is derived from an EMBL/GenBank/DDBJ whole genome shotgun (WGS) entry which is preliminary data.</text>
</comment>
<gene>
    <name evidence="5" type="ORF">A2W52_00135</name>
</gene>
<evidence type="ECO:0000256" key="1">
    <source>
        <dbReference type="ARBA" id="ARBA00023152"/>
    </source>
</evidence>
<evidence type="ECO:0000256" key="3">
    <source>
        <dbReference type="PIRSR" id="PIRSR613078-1"/>
    </source>
</evidence>
<dbReference type="AlphaFoldDB" id="A0A1G2MGY0"/>
<dbReference type="InterPro" id="IPR001345">
    <property type="entry name" value="PG/BPGM_mutase_AS"/>
</dbReference>
<evidence type="ECO:0000313" key="5">
    <source>
        <dbReference type="EMBL" id="OHA23127.1"/>
    </source>
</evidence>
<dbReference type="PROSITE" id="PS00175">
    <property type="entry name" value="PG_MUTASE"/>
    <property type="match status" value="1"/>
</dbReference>
<evidence type="ECO:0008006" key="7">
    <source>
        <dbReference type="Google" id="ProtNLM"/>
    </source>
</evidence>
<dbReference type="Gene3D" id="3.40.50.1240">
    <property type="entry name" value="Phosphoglycerate mutase-like"/>
    <property type="match status" value="1"/>
</dbReference>
<dbReference type="CDD" id="cd07067">
    <property type="entry name" value="HP_PGM_like"/>
    <property type="match status" value="1"/>
</dbReference>
<name>A0A1G2MGY0_9BACT</name>
<protein>
    <recommendedName>
        <fullName evidence="7">Phosphoglycerate mutase</fullName>
    </recommendedName>
</protein>
<dbReference type="SUPFAM" id="SSF53254">
    <property type="entry name" value="Phosphoglycerate mutase-like"/>
    <property type="match status" value="1"/>
</dbReference>
<sequence>MKMKKKNFCTLYLIRHGETEWNREKIIMGHIDTPLTETGLRQASELAAFLEPVRFSAVYSSDSPRAVRTTAIAAGIASSSIRKMVELRERDFSRFEGTSATLFREQNKESLLTKDALPEPERWHFKIADCVESDNSIATRITSVLRHISQSHFGETVLVGTHGGPIRFLLVKLGFAPYGSLPSGTFKNCGYVVLESDGEIFTIKEVNGVERHESSNSK</sequence>
<dbReference type="GO" id="GO:0005737">
    <property type="term" value="C:cytoplasm"/>
    <property type="evidence" value="ECO:0007669"/>
    <property type="project" value="TreeGrafter"/>
</dbReference>
<dbReference type="EMBL" id="MHRJ01000015">
    <property type="protein sequence ID" value="OHA23127.1"/>
    <property type="molecule type" value="Genomic_DNA"/>
</dbReference>
<evidence type="ECO:0000313" key="6">
    <source>
        <dbReference type="Proteomes" id="UP000176493"/>
    </source>
</evidence>
<dbReference type="PANTHER" id="PTHR48100:SF1">
    <property type="entry name" value="HISTIDINE PHOSPHATASE FAMILY PROTEIN-RELATED"/>
    <property type="match status" value="1"/>
</dbReference>
<feature type="binding site" evidence="4">
    <location>
        <position position="65"/>
    </location>
    <ligand>
        <name>substrate</name>
    </ligand>
</feature>
<feature type="active site" description="Proton donor/acceptor" evidence="3">
    <location>
        <position position="89"/>
    </location>
</feature>
<keyword evidence="1" id="KW-0324">Glycolysis</keyword>
<reference evidence="5 6" key="1">
    <citation type="journal article" date="2016" name="Nat. Commun.">
        <title>Thousands of microbial genomes shed light on interconnected biogeochemical processes in an aquifer system.</title>
        <authorList>
            <person name="Anantharaman K."/>
            <person name="Brown C.T."/>
            <person name="Hug L.A."/>
            <person name="Sharon I."/>
            <person name="Castelle C.J."/>
            <person name="Probst A.J."/>
            <person name="Thomas B.C."/>
            <person name="Singh A."/>
            <person name="Wilkins M.J."/>
            <person name="Karaoz U."/>
            <person name="Brodie E.L."/>
            <person name="Williams K.H."/>
            <person name="Hubbard S.S."/>
            <person name="Banfield J.F."/>
        </authorList>
    </citation>
    <scope>NUCLEOTIDE SEQUENCE [LARGE SCALE GENOMIC DNA]</scope>
</reference>
<feature type="active site" description="Tele-phosphohistidine intermediate" evidence="3">
    <location>
        <position position="16"/>
    </location>
</feature>
<dbReference type="GO" id="GO:0016791">
    <property type="term" value="F:phosphatase activity"/>
    <property type="evidence" value="ECO:0007669"/>
    <property type="project" value="TreeGrafter"/>
</dbReference>
<dbReference type="InterPro" id="IPR013078">
    <property type="entry name" value="His_Pase_superF_clade-1"/>
</dbReference>
<feature type="binding site" evidence="4">
    <location>
        <begin position="15"/>
        <end position="22"/>
    </location>
    <ligand>
        <name>substrate</name>
    </ligand>
</feature>
<dbReference type="PANTHER" id="PTHR48100">
    <property type="entry name" value="BROAD-SPECIFICITY PHOSPHATASE YOR283W-RELATED"/>
    <property type="match status" value="1"/>
</dbReference>
<dbReference type="SMART" id="SM00855">
    <property type="entry name" value="PGAM"/>
    <property type="match status" value="1"/>
</dbReference>
<organism evidence="5 6">
    <name type="scientific">Candidatus Taylorbacteria bacterium RIFCSPHIGHO2_02_49_25</name>
    <dbReference type="NCBI Taxonomy" id="1802305"/>
    <lineage>
        <taxon>Bacteria</taxon>
        <taxon>Candidatus Tayloriibacteriota</taxon>
    </lineage>
</organism>
<dbReference type="InterPro" id="IPR050275">
    <property type="entry name" value="PGM_Phosphatase"/>
</dbReference>
<accession>A0A1G2MGY0</accession>
<keyword evidence="2" id="KW-0413">Isomerase</keyword>
<dbReference type="InterPro" id="IPR029033">
    <property type="entry name" value="His_PPase_superfam"/>
</dbReference>
<dbReference type="Proteomes" id="UP000176493">
    <property type="component" value="Unassembled WGS sequence"/>
</dbReference>
<evidence type="ECO:0000256" key="4">
    <source>
        <dbReference type="PIRSR" id="PIRSR613078-2"/>
    </source>
</evidence>
<proteinExistence type="predicted"/>